<protein>
    <submittedName>
        <fullName evidence="8">DUF3817 domain-containing protein</fullName>
    </submittedName>
</protein>
<evidence type="ECO:0000256" key="3">
    <source>
        <dbReference type="ARBA" id="ARBA00022692"/>
    </source>
</evidence>
<reference evidence="9" key="1">
    <citation type="journal article" date="2019" name="Int. J. Syst. Evol. Microbiol.">
        <title>The Global Catalogue of Microorganisms (GCM) 10K type strain sequencing project: providing services to taxonomists for standard genome sequencing and annotation.</title>
        <authorList>
            <consortium name="The Broad Institute Genomics Platform"/>
            <consortium name="The Broad Institute Genome Sequencing Center for Infectious Disease"/>
            <person name="Wu L."/>
            <person name="Ma J."/>
        </authorList>
    </citation>
    <scope>NUCLEOTIDE SEQUENCE [LARGE SCALE GENOMIC DNA]</scope>
    <source>
        <strain evidence="9">CCM 2050</strain>
    </source>
</reference>
<dbReference type="Proteomes" id="UP001596264">
    <property type="component" value="Unassembled WGS sequence"/>
</dbReference>
<gene>
    <name evidence="8" type="ORF">ACFP58_04985</name>
</gene>
<evidence type="ECO:0000256" key="2">
    <source>
        <dbReference type="ARBA" id="ARBA00022475"/>
    </source>
</evidence>
<evidence type="ECO:0000256" key="4">
    <source>
        <dbReference type="ARBA" id="ARBA00022989"/>
    </source>
</evidence>
<comment type="subcellular location">
    <subcellularLocation>
        <location evidence="1">Cell membrane</location>
        <topology evidence="1">Multi-pass membrane protein</topology>
    </subcellularLocation>
</comment>
<dbReference type="EMBL" id="JBHSTZ010000014">
    <property type="protein sequence ID" value="MFC6380828.1"/>
    <property type="molecule type" value="Genomic_DNA"/>
</dbReference>
<feature type="transmembrane region" description="Helical" evidence="6">
    <location>
        <begin position="85"/>
        <end position="104"/>
    </location>
</feature>
<dbReference type="Pfam" id="PF12823">
    <property type="entry name" value="DUF3817"/>
    <property type="match status" value="1"/>
</dbReference>
<dbReference type="PANTHER" id="PTHR40077:SF1">
    <property type="entry name" value="MEMBRANE PROTEIN"/>
    <property type="match status" value="1"/>
</dbReference>
<organism evidence="8 9">
    <name type="scientific">Psychrobacter glacincola</name>
    <dbReference type="NCBI Taxonomy" id="56810"/>
    <lineage>
        <taxon>Bacteria</taxon>
        <taxon>Pseudomonadati</taxon>
        <taxon>Pseudomonadota</taxon>
        <taxon>Gammaproteobacteria</taxon>
        <taxon>Moraxellales</taxon>
        <taxon>Moraxellaceae</taxon>
        <taxon>Psychrobacter</taxon>
    </lineage>
</organism>
<dbReference type="PANTHER" id="PTHR40077">
    <property type="entry name" value="MEMBRANE PROTEIN-RELATED"/>
    <property type="match status" value="1"/>
</dbReference>
<comment type="caution">
    <text evidence="8">The sequence shown here is derived from an EMBL/GenBank/DDBJ whole genome shotgun (WGS) entry which is preliminary data.</text>
</comment>
<keyword evidence="4 6" id="KW-1133">Transmembrane helix</keyword>
<feature type="transmembrane region" description="Helical" evidence="6">
    <location>
        <begin position="58"/>
        <end position="79"/>
    </location>
</feature>
<evidence type="ECO:0000313" key="9">
    <source>
        <dbReference type="Proteomes" id="UP001596264"/>
    </source>
</evidence>
<evidence type="ECO:0000259" key="7">
    <source>
        <dbReference type="Pfam" id="PF12823"/>
    </source>
</evidence>
<evidence type="ECO:0000256" key="1">
    <source>
        <dbReference type="ARBA" id="ARBA00004651"/>
    </source>
</evidence>
<accession>A0ABW1W863</accession>
<proteinExistence type="predicted"/>
<feature type="domain" description="DUF3817" evidence="7">
    <location>
        <begin position="22"/>
        <end position="110"/>
    </location>
</feature>
<keyword evidence="2" id="KW-1003">Cell membrane</keyword>
<keyword evidence="5 6" id="KW-0472">Membrane</keyword>
<evidence type="ECO:0000313" key="8">
    <source>
        <dbReference type="EMBL" id="MFC6380828.1"/>
    </source>
</evidence>
<evidence type="ECO:0000256" key="6">
    <source>
        <dbReference type="SAM" id="Phobius"/>
    </source>
</evidence>
<name>A0ABW1W863_9GAMM</name>
<dbReference type="RefSeq" id="WP_379607336.1">
    <property type="nucleotide sequence ID" value="NZ_CAJGZK010000001.1"/>
</dbReference>
<keyword evidence="3 6" id="KW-0812">Transmembrane</keyword>
<sequence>MPQAPPMFEPASNLTTEQNTALKTLTIIGYLEGTSFLLLLCIAMPLKYMMDIPEAVKYIGMTHGGLFIAYIIVLMGTAVKIKMPIWAIPAGVLGSFLPFGPFIFDHWLKKSLKKSTKVF</sequence>
<dbReference type="InterPro" id="IPR023845">
    <property type="entry name" value="DUF3817_TM"/>
</dbReference>
<dbReference type="NCBIfam" id="TIGR03954">
    <property type="entry name" value="integ_memb_HG"/>
    <property type="match status" value="1"/>
</dbReference>
<feature type="transmembrane region" description="Helical" evidence="6">
    <location>
        <begin position="27"/>
        <end position="46"/>
    </location>
</feature>
<evidence type="ECO:0000256" key="5">
    <source>
        <dbReference type="ARBA" id="ARBA00023136"/>
    </source>
</evidence>
<keyword evidence="9" id="KW-1185">Reference proteome</keyword>